<protein>
    <recommendedName>
        <fullName evidence="7">Rhodopsin domain-containing protein</fullName>
    </recommendedName>
</protein>
<evidence type="ECO:0000256" key="1">
    <source>
        <dbReference type="ARBA" id="ARBA00004141"/>
    </source>
</evidence>
<evidence type="ECO:0000256" key="2">
    <source>
        <dbReference type="ARBA" id="ARBA00022692"/>
    </source>
</evidence>
<evidence type="ECO:0000256" key="3">
    <source>
        <dbReference type="ARBA" id="ARBA00022989"/>
    </source>
</evidence>
<proteinExistence type="inferred from homology"/>
<dbReference type="VEuPathDB" id="FungiDB:SAPIO_CDS2259"/>
<feature type="transmembrane region" description="Helical" evidence="6">
    <location>
        <begin position="50"/>
        <end position="69"/>
    </location>
</feature>
<evidence type="ECO:0000256" key="4">
    <source>
        <dbReference type="ARBA" id="ARBA00023136"/>
    </source>
</evidence>
<dbReference type="EMBL" id="JOWA01000086">
    <property type="protein sequence ID" value="KEZ44911.1"/>
    <property type="molecule type" value="Genomic_DNA"/>
</dbReference>
<dbReference type="OMA" id="SQMLLFW"/>
<dbReference type="Pfam" id="PF20684">
    <property type="entry name" value="Fung_rhodopsin"/>
    <property type="match status" value="1"/>
</dbReference>
<evidence type="ECO:0000256" key="5">
    <source>
        <dbReference type="ARBA" id="ARBA00038359"/>
    </source>
</evidence>
<name>A0A084GC49_PSEDA</name>
<evidence type="ECO:0000259" key="7">
    <source>
        <dbReference type="Pfam" id="PF20684"/>
    </source>
</evidence>
<feature type="transmembrane region" description="Helical" evidence="6">
    <location>
        <begin position="183"/>
        <end position="207"/>
    </location>
</feature>
<feature type="transmembrane region" description="Helical" evidence="6">
    <location>
        <begin position="137"/>
        <end position="163"/>
    </location>
</feature>
<dbReference type="InterPro" id="IPR052337">
    <property type="entry name" value="SAT4-like"/>
</dbReference>
<dbReference type="InterPro" id="IPR049326">
    <property type="entry name" value="Rhodopsin_dom_fungi"/>
</dbReference>
<accession>A0A084GC49</accession>
<dbReference type="PANTHER" id="PTHR33048:SF162">
    <property type="entry name" value="SATRATOXIN BIOSYNTHESIS SC1 CLUSTER PROTEIN 4"/>
    <property type="match status" value="1"/>
</dbReference>
<sequence>MAADPLDNVGTVPHRSLLALVWTSFSAALLFVVLRTIIRFKIATRLTVDDYGIFLALATLLTLCILETIQLPSLYHITAVIQGRIPISTELMSQTEEYLRYEFAIIILFWSVLWFVKASFLALYFKLFKELPHYRKAWYVLAVFTVLAYAGCVTTLCVSCGPIDNFFKFAQCGGPQQVWASNLSIYFSTAIDVFTDLCIMAMPLKLIFNVKKISLKQKAGLACVFSLCFVMIAFSIIRAKQVLVPQYFVNLTLLMIWSTLAASISVIVGSLPPLKILITNRASAKRSRNDSRNHQFSNNDPRKNSVVLSSLSSERKHAGVRCPTTSESQEEMLRSGGAQFVIVKHDV</sequence>
<evidence type="ECO:0000313" key="9">
    <source>
        <dbReference type="Proteomes" id="UP000028545"/>
    </source>
</evidence>
<feature type="domain" description="Rhodopsin" evidence="7">
    <location>
        <begin position="34"/>
        <end position="278"/>
    </location>
</feature>
<dbReference type="PANTHER" id="PTHR33048">
    <property type="entry name" value="PTH11-LIKE INTEGRAL MEMBRANE PROTEIN (AFU_ORTHOLOGUE AFUA_5G11245)"/>
    <property type="match status" value="1"/>
</dbReference>
<keyword evidence="4 6" id="KW-0472">Membrane</keyword>
<dbReference type="AlphaFoldDB" id="A0A084GC49"/>
<dbReference type="GO" id="GO:0016020">
    <property type="term" value="C:membrane"/>
    <property type="evidence" value="ECO:0007669"/>
    <property type="project" value="UniProtKB-SubCell"/>
</dbReference>
<keyword evidence="9" id="KW-1185">Reference proteome</keyword>
<comment type="caution">
    <text evidence="8">The sequence shown here is derived from an EMBL/GenBank/DDBJ whole genome shotgun (WGS) entry which is preliminary data.</text>
</comment>
<gene>
    <name evidence="8" type="ORF">SAPIO_CDS2259</name>
</gene>
<comment type="subcellular location">
    <subcellularLocation>
        <location evidence="1">Membrane</location>
        <topology evidence="1">Multi-pass membrane protein</topology>
    </subcellularLocation>
</comment>
<dbReference type="Proteomes" id="UP000028545">
    <property type="component" value="Unassembled WGS sequence"/>
</dbReference>
<organism evidence="8 9">
    <name type="scientific">Pseudallescheria apiosperma</name>
    <name type="common">Scedosporium apiospermum</name>
    <dbReference type="NCBI Taxonomy" id="563466"/>
    <lineage>
        <taxon>Eukaryota</taxon>
        <taxon>Fungi</taxon>
        <taxon>Dikarya</taxon>
        <taxon>Ascomycota</taxon>
        <taxon>Pezizomycotina</taxon>
        <taxon>Sordariomycetes</taxon>
        <taxon>Hypocreomycetidae</taxon>
        <taxon>Microascales</taxon>
        <taxon>Microascaceae</taxon>
        <taxon>Scedosporium</taxon>
    </lineage>
</organism>
<dbReference type="KEGG" id="sapo:SAPIO_CDS2259"/>
<dbReference type="GeneID" id="27721331"/>
<evidence type="ECO:0000256" key="6">
    <source>
        <dbReference type="SAM" id="Phobius"/>
    </source>
</evidence>
<feature type="transmembrane region" description="Helical" evidence="6">
    <location>
        <begin position="251"/>
        <end position="278"/>
    </location>
</feature>
<comment type="similarity">
    <text evidence="5">Belongs to the SAT4 family.</text>
</comment>
<feature type="transmembrane region" description="Helical" evidence="6">
    <location>
        <begin position="20"/>
        <end position="38"/>
    </location>
</feature>
<dbReference type="HOGENOM" id="CLU_046870_5_0_1"/>
<keyword evidence="2 6" id="KW-0812">Transmembrane</keyword>
<reference evidence="8 9" key="1">
    <citation type="journal article" date="2014" name="Genome Announc.">
        <title>Draft genome sequence of the pathogenic fungus Scedosporium apiospermum.</title>
        <authorList>
            <person name="Vandeputte P."/>
            <person name="Ghamrawi S."/>
            <person name="Rechenmann M."/>
            <person name="Iltis A."/>
            <person name="Giraud S."/>
            <person name="Fleury M."/>
            <person name="Thornton C."/>
            <person name="Delhaes L."/>
            <person name="Meyer W."/>
            <person name="Papon N."/>
            <person name="Bouchara J.P."/>
        </authorList>
    </citation>
    <scope>NUCLEOTIDE SEQUENCE [LARGE SCALE GENOMIC DNA]</scope>
    <source>
        <strain evidence="8 9">IHEM 14462</strain>
    </source>
</reference>
<dbReference type="OrthoDB" id="444631at2759"/>
<keyword evidence="3 6" id="KW-1133">Transmembrane helix</keyword>
<evidence type="ECO:0000313" key="8">
    <source>
        <dbReference type="EMBL" id="KEZ44911.1"/>
    </source>
</evidence>
<dbReference type="RefSeq" id="XP_016644710.1">
    <property type="nucleotide sequence ID" value="XM_016785334.1"/>
</dbReference>
<feature type="transmembrane region" description="Helical" evidence="6">
    <location>
        <begin position="219"/>
        <end position="239"/>
    </location>
</feature>
<feature type="transmembrane region" description="Helical" evidence="6">
    <location>
        <begin position="103"/>
        <end position="125"/>
    </location>
</feature>